<dbReference type="RefSeq" id="WP_129885381.1">
    <property type="nucleotide sequence ID" value="NZ_CP035758.1"/>
</dbReference>
<gene>
    <name evidence="9" type="ORF">EPA93_01740</name>
</gene>
<evidence type="ECO:0000256" key="5">
    <source>
        <dbReference type="ARBA" id="ARBA00023295"/>
    </source>
</evidence>
<dbReference type="PANTHER" id="PTHR22600:SF57">
    <property type="entry name" value="BETA-N-ACETYLHEXOSAMINIDASE"/>
    <property type="match status" value="1"/>
</dbReference>
<feature type="domain" description="Beta-hexosaminidase bacterial type N-terminal" evidence="8">
    <location>
        <begin position="12"/>
        <end position="144"/>
    </location>
</feature>
<dbReference type="KEGG" id="kbs:EPA93_01740"/>
<dbReference type="Gene3D" id="3.30.379.10">
    <property type="entry name" value="Chitobiase/beta-hexosaminidase domain 2-like"/>
    <property type="match status" value="1"/>
</dbReference>
<dbReference type="OrthoDB" id="9763537at2"/>
<keyword evidence="10" id="KW-1185">Reference proteome</keyword>
<evidence type="ECO:0000256" key="1">
    <source>
        <dbReference type="ARBA" id="ARBA00001231"/>
    </source>
</evidence>
<dbReference type="GO" id="GO:0005975">
    <property type="term" value="P:carbohydrate metabolic process"/>
    <property type="evidence" value="ECO:0007669"/>
    <property type="project" value="InterPro"/>
</dbReference>
<evidence type="ECO:0000313" key="10">
    <source>
        <dbReference type="Proteomes" id="UP000290365"/>
    </source>
</evidence>
<dbReference type="SUPFAM" id="SSF51445">
    <property type="entry name" value="(Trans)glycosidases"/>
    <property type="match status" value="1"/>
</dbReference>
<dbReference type="SUPFAM" id="SSF55545">
    <property type="entry name" value="beta-N-acetylhexosaminidase-like domain"/>
    <property type="match status" value="1"/>
</dbReference>
<comment type="similarity">
    <text evidence="2">Belongs to the glycosyl hydrolase 20 family.</text>
</comment>
<dbReference type="Pfam" id="PF02838">
    <property type="entry name" value="Glyco_hydro_20b"/>
    <property type="match status" value="1"/>
</dbReference>
<dbReference type="Proteomes" id="UP000290365">
    <property type="component" value="Chromosome"/>
</dbReference>
<evidence type="ECO:0000259" key="7">
    <source>
        <dbReference type="Pfam" id="PF00728"/>
    </source>
</evidence>
<evidence type="ECO:0000313" key="9">
    <source>
        <dbReference type="EMBL" id="QBD74782.1"/>
    </source>
</evidence>
<proteinExistence type="inferred from homology"/>
<dbReference type="PRINTS" id="PR00738">
    <property type="entry name" value="GLHYDRLASE20"/>
</dbReference>
<dbReference type="PIRSF" id="PIRSF001093">
    <property type="entry name" value="B-hxosamndse_ab_euk"/>
    <property type="match status" value="1"/>
</dbReference>
<dbReference type="InterPro" id="IPR029018">
    <property type="entry name" value="Hex-like_dom2"/>
</dbReference>
<dbReference type="EC" id="3.2.1.52" evidence="3"/>
<dbReference type="GO" id="GO:0016020">
    <property type="term" value="C:membrane"/>
    <property type="evidence" value="ECO:0007669"/>
    <property type="project" value="TreeGrafter"/>
</dbReference>
<accession>A0A4P6JIN9</accession>
<evidence type="ECO:0000256" key="4">
    <source>
        <dbReference type="ARBA" id="ARBA00022801"/>
    </source>
</evidence>
<organism evidence="9 10">
    <name type="scientific">Ktedonosporobacter rubrisoli</name>
    <dbReference type="NCBI Taxonomy" id="2509675"/>
    <lineage>
        <taxon>Bacteria</taxon>
        <taxon>Bacillati</taxon>
        <taxon>Chloroflexota</taxon>
        <taxon>Ktedonobacteria</taxon>
        <taxon>Ktedonobacterales</taxon>
        <taxon>Ktedonosporobacteraceae</taxon>
        <taxon>Ktedonosporobacter</taxon>
    </lineage>
</organism>
<keyword evidence="5" id="KW-0326">Glycosidase</keyword>
<evidence type="ECO:0000259" key="8">
    <source>
        <dbReference type="Pfam" id="PF02838"/>
    </source>
</evidence>
<dbReference type="InterPro" id="IPR017853">
    <property type="entry name" value="GH"/>
</dbReference>
<dbReference type="AlphaFoldDB" id="A0A4P6JIN9"/>
<evidence type="ECO:0000256" key="2">
    <source>
        <dbReference type="ARBA" id="ARBA00006285"/>
    </source>
</evidence>
<name>A0A4P6JIN9_KTERU</name>
<feature type="active site" description="Proton donor" evidence="6">
    <location>
        <position position="322"/>
    </location>
</feature>
<reference evidence="9 10" key="1">
    <citation type="submission" date="2019-01" db="EMBL/GenBank/DDBJ databases">
        <title>Ktedonosporobacter rubrisoli SCAWS-G2.</title>
        <authorList>
            <person name="Huang Y."/>
            <person name="Yan B."/>
        </authorList>
    </citation>
    <scope>NUCLEOTIDE SEQUENCE [LARGE SCALE GENOMIC DNA]</scope>
    <source>
        <strain evidence="9 10">SCAWS-G2</strain>
    </source>
</reference>
<comment type="catalytic activity">
    <reaction evidence="1">
        <text>Hydrolysis of terminal non-reducing N-acetyl-D-hexosamine residues in N-acetyl-beta-D-hexosaminides.</text>
        <dbReference type="EC" id="3.2.1.52"/>
    </reaction>
</comment>
<dbReference type="InterPro" id="IPR015882">
    <property type="entry name" value="HEX_bac_N"/>
</dbReference>
<sequence>MDQQTHNAHFNSAILPQPVSITYDEGYFQLTPNTVIVADEQTQAIGTLLAETLAPASGYALRVVTNKPQDLAVISLAIDPTLTHLGKEGYALQVTRQQVTIRGTHPVGVFYGTQTLRQLLPTDIFSTTLIKRDWPIPAVSIEDYPHFAWRGLMLDPARHFIPKDGILKFIDLLALHKMNVLHLHLTDDQGWRIEIKRYPKLTEIGSQRKETIIGHNNNPKGYDGKPHGGFYTQDDIREIVAYASARGITVVPEIDMPGHAQAAIASYPELGVIDEPVEVGTHWGINPYLYSPSDETIEFLHNILAEVIELFPSLYIHVGGDEATKEQWQASAKVQARIKELGLKDEDELQSWFIQQMGIFLKQKGRKLLGWDEILEGGLPPEATVMSWRGIVGGIEAARARHDVIMAPFTHVYFDYYQSNDPKEPLAIGGYTPLSKVYAFNPYPAELTAEELQHILGAQCTLWSEYIDSPSHLEYMAFPRAIAVAEVVWTPKERCDFTSFCQRLAVHEARLTHLEVNFRPIESLTHESTFPERLSPWQLAASESTLSEDEGESA</sequence>
<dbReference type="Gene3D" id="3.20.20.80">
    <property type="entry name" value="Glycosidases"/>
    <property type="match status" value="1"/>
</dbReference>
<evidence type="ECO:0000256" key="6">
    <source>
        <dbReference type="PIRSR" id="PIRSR625705-1"/>
    </source>
</evidence>
<dbReference type="CDD" id="cd06563">
    <property type="entry name" value="GH20_chitobiase-like"/>
    <property type="match status" value="1"/>
</dbReference>
<evidence type="ECO:0000256" key="3">
    <source>
        <dbReference type="ARBA" id="ARBA00012663"/>
    </source>
</evidence>
<keyword evidence="4" id="KW-0378">Hydrolase</keyword>
<dbReference type="Pfam" id="PF00728">
    <property type="entry name" value="Glyco_hydro_20"/>
    <property type="match status" value="1"/>
</dbReference>
<dbReference type="EMBL" id="CP035758">
    <property type="protein sequence ID" value="QBD74782.1"/>
    <property type="molecule type" value="Genomic_DNA"/>
</dbReference>
<protein>
    <recommendedName>
        <fullName evidence="3">beta-N-acetylhexosaminidase</fullName>
        <ecNumber evidence="3">3.2.1.52</ecNumber>
    </recommendedName>
</protein>
<dbReference type="GO" id="GO:0030203">
    <property type="term" value="P:glycosaminoglycan metabolic process"/>
    <property type="evidence" value="ECO:0007669"/>
    <property type="project" value="TreeGrafter"/>
</dbReference>
<dbReference type="InterPro" id="IPR015883">
    <property type="entry name" value="Glyco_hydro_20_cat"/>
</dbReference>
<feature type="domain" description="Glycoside hydrolase family 20 catalytic" evidence="7">
    <location>
        <begin position="147"/>
        <end position="491"/>
    </location>
</feature>
<dbReference type="PANTHER" id="PTHR22600">
    <property type="entry name" value="BETA-HEXOSAMINIDASE"/>
    <property type="match status" value="1"/>
</dbReference>
<dbReference type="InterPro" id="IPR025705">
    <property type="entry name" value="Beta_hexosaminidase_sua/sub"/>
</dbReference>
<dbReference type="GO" id="GO:0004563">
    <property type="term" value="F:beta-N-acetylhexosaminidase activity"/>
    <property type="evidence" value="ECO:0007669"/>
    <property type="project" value="UniProtKB-EC"/>
</dbReference>